<keyword evidence="2" id="KW-0328">Glycosyltransferase</keyword>
<dbReference type="GO" id="GO:0016757">
    <property type="term" value="F:glycosyltransferase activity"/>
    <property type="evidence" value="ECO:0007669"/>
    <property type="project" value="UniProtKB-KW"/>
</dbReference>
<dbReference type="PANTHER" id="PTHR34144">
    <property type="entry name" value="CHROMOSOME 8, WHOLE GENOME SHOTGUN SEQUENCE"/>
    <property type="match status" value="1"/>
</dbReference>
<accession>A0A1R1XKU9</accession>
<comment type="caution">
    <text evidence="2">The sequence shown here is derived from an EMBL/GenBank/DDBJ whole genome shotgun (WGS) entry which is preliminary data.</text>
</comment>
<dbReference type="Proteomes" id="UP000187429">
    <property type="component" value="Unassembled WGS sequence"/>
</dbReference>
<keyword evidence="1" id="KW-0812">Transmembrane</keyword>
<dbReference type="EMBL" id="LSSM01004313">
    <property type="protein sequence ID" value="OMJ15249.1"/>
    <property type="molecule type" value="Genomic_DNA"/>
</dbReference>
<sequence length="434" mass="50727">MNIIKAFVDLRRKTFSRLFISISILITLLLFFKYYSYQNKVKLNKKLSNIINVSPQYFCKTETRLKFNHRLETDDKYLYLRFDSPEIYPESEGFLQTPQNNLNSSEYSNRPKRKNRFFFALNLYNNEENIPYITQELTLVLKHLGPENVFLSIYENNSHDKTKDLLNHFKVSLKTLGFRFLIITDDATRPEMYHRIEYLAGLRNKALAPLFEETSLGYKYHKIIFINDIIFCKNDILELIYQSDLQKSDITVPIDVFVTGKPEHLEFRDTWVARDLNGKPIAGELDNLISHKASAKRYNQGLPFQVQCGWNGAAVLNAKPFLGHNPLRFRRSNIDTNECSASECSLLCNDFWKLGLRRIVIVPNILVGYKKEHIPFIDHYIQKFIKTSSSLPEKISYKDGPKKILCIGLDKNNTYHPDIKGKWIKYVHGNTKVV</sequence>
<reference evidence="3" key="1">
    <citation type="submission" date="2017-01" db="EMBL/GenBank/DDBJ databases">
        <authorList>
            <person name="Wang Y."/>
            <person name="White M."/>
            <person name="Kvist S."/>
            <person name="Moncalvo J.-M."/>
        </authorList>
    </citation>
    <scope>NUCLEOTIDE SEQUENCE [LARGE SCALE GENOMIC DNA]</scope>
    <source>
        <strain evidence="3">ID-206-W2</strain>
    </source>
</reference>
<gene>
    <name evidence="2" type="ORF">AYI69_g8264</name>
</gene>
<dbReference type="OrthoDB" id="262547at2759"/>
<dbReference type="PANTHER" id="PTHR34144:SF5">
    <property type="entry name" value="ALPHA-1,3-MANNOSYLTRANSFERASE CMT1"/>
    <property type="match status" value="1"/>
</dbReference>
<keyword evidence="3" id="KW-1185">Reference proteome</keyword>
<proteinExistence type="predicted"/>
<feature type="transmembrane region" description="Helical" evidence="1">
    <location>
        <begin position="18"/>
        <end position="37"/>
    </location>
</feature>
<keyword evidence="1" id="KW-1133">Transmembrane helix</keyword>
<dbReference type="Pfam" id="PF11735">
    <property type="entry name" value="CAP59_mtransfer"/>
    <property type="match status" value="1"/>
</dbReference>
<keyword evidence="1" id="KW-0472">Membrane</keyword>
<dbReference type="InterPro" id="IPR021047">
    <property type="entry name" value="Mannosyltransferase_CMT1"/>
</dbReference>
<organism evidence="2 3">
    <name type="scientific">Smittium culicis</name>
    <dbReference type="NCBI Taxonomy" id="133412"/>
    <lineage>
        <taxon>Eukaryota</taxon>
        <taxon>Fungi</taxon>
        <taxon>Fungi incertae sedis</taxon>
        <taxon>Zoopagomycota</taxon>
        <taxon>Kickxellomycotina</taxon>
        <taxon>Harpellomycetes</taxon>
        <taxon>Harpellales</taxon>
        <taxon>Legeriomycetaceae</taxon>
        <taxon>Smittium</taxon>
    </lineage>
</organism>
<dbReference type="AlphaFoldDB" id="A0A1R1XKU9"/>
<evidence type="ECO:0000313" key="3">
    <source>
        <dbReference type="Proteomes" id="UP000187429"/>
    </source>
</evidence>
<evidence type="ECO:0000256" key="1">
    <source>
        <dbReference type="SAM" id="Phobius"/>
    </source>
</evidence>
<keyword evidence="2" id="KW-0808">Transferase</keyword>
<evidence type="ECO:0000313" key="2">
    <source>
        <dbReference type="EMBL" id="OMJ15249.1"/>
    </source>
</evidence>
<protein>
    <submittedName>
        <fullName evidence="2">Alpha-1,3-mannosyltransferase CMT1</fullName>
    </submittedName>
</protein>
<name>A0A1R1XKU9_9FUNG</name>